<protein>
    <recommendedName>
        <fullName evidence="3">Methyltransferase domain-containing protein</fullName>
    </recommendedName>
</protein>
<evidence type="ECO:0000313" key="2">
    <source>
        <dbReference type="Proteomes" id="UP001144673"/>
    </source>
</evidence>
<dbReference type="EMBL" id="JAJHUN010000008">
    <property type="protein sequence ID" value="KAJ4153099.1"/>
    <property type="molecule type" value="Genomic_DNA"/>
</dbReference>
<dbReference type="SUPFAM" id="SSF53335">
    <property type="entry name" value="S-adenosyl-L-methionine-dependent methyltransferases"/>
    <property type="match status" value="1"/>
</dbReference>
<name>A0A9W8UJP9_AKAMU</name>
<proteinExistence type="predicted"/>
<reference evidence="1" key="1">
    <citation type="journal article" date="2023" name="Access Microbiol">
        <title>De-novo genome assembly for Akanthomyces muscarius, a biocontrol agent of insect agricultural pests.</title>
        <authorList>
            <person name="Erdos Z."/>
            <person name="Studholme D.J."/>
            <person name="Raymond B."/>
            <person name="Sharma M."/>
        </authorList>
    </citation>
    <scope>NUCLEOTIDE SEQUENCE</scope>
    <source>
        <strain evidence="1">Ve6</strain>
    </source>
</reference>
<accession>A0A9W8UJP9</accession>
<gene>
    <name evidence="1" type="ORF">LMH87_009604</name>
</gene>
<sequence>MSSSPQGKFEASQFWASSARSRNFKSSARLHLQHHLFQRTLGNRILQPTAEQAAVQCRAPLRVADLGCGNGVWLLDLEQSLTDLGVEVSLLEGFDVNPVNFPPKWSCPPNVAFTALDVLKPLPQELLGTYDIVHMRAFVSLITKNDPRPAIYQALSLLKPGGWLQWEETRVDRWTATAAQSGEAEDAQSKASCDAIIGILDNGGRAQGNTFDFLATLGVHLERAGLVQVASLELEKRRADMKAWTEDYLLSWEEIANLIPPKAQAPDSPLTREMYEDLLDKAIAETEQGVAIHQQSVLVVMGRKPA</sequence>
<dbReference type="GeneID" id="80896763"/>
<dbReference type="Proteomes" id="UP001144673">
    <property type="component" value="Chromosome 5"/>
</dbReference>
<dbReference type="RefSeq" id="XP_056053757.1">
    <property type="nucleotide sequence ID" value="XM_056196629.1"/>
</dbReference>
<dbReference type="AlphaFoldDB" id="A0A9W8UJP9"/>
<dbReference type="Pfam" id="PF13489">
    <property type="entry name" value="Methyltransf_23"/>
    <property type="match status" value="1"/>
</dbReference>
<evidence type="ECO:0008006" key="3">
    <source>
        <dbReference type="Google" id="ProtNLM"/>
    </source>
</evidence>
<dbReference type="KEGG" id="amus:LMH87_009604"/>
<comment type="caution">
    <text evidence="1">The sequence shown here is derived from an EMBL/GenBank/DDBJ whole genome shotgun (WGS) entry which is preliminary data.</text>
</comment>
<evidence type="ECO:0000313" key="1">
    <source>
        <dbReference type="EMBL" id="KAJ4153099.1"/>
    </source>
</evidence>
<organism evidence="1 2">
    <name type="scientific">Akanthomyces muscarius</name>
    <name type="common">Entomopathogenic fungus</name>
    <name type="synonym">Lecanicillium muscarium</name>
    <dbReference type="NCBI Taxonomy" id="2231603"/>
    <lineage>
        <taxon>Eukaryota</taxon>
        <taxon>Fungi</taxon>
        <taxon>Dikarya</taxon>
        <taxon>Ascomycota</taxon>
        <taxon>Pezizomycotina</taxon>
        <taxon>Sordariomycetes</taxon>
        <taxon>Hypocreomycetidae</taxon>
        <taxon>Hypocreales</taxon>
        <taxon>Cordycipitaceae</taxon>
        <taxon>Akanthomyces</taxon>
    </lineage>
</organism>
<keyword evidence="2" id="KW-1185">Reference proteome</keyword>
<dbReference type="CDD" id="cd02440">
    <property type="entry name" value="AdoMet_MTases"/>
    <property type="match status" value="1"/>
</dbReference>
<dbReference type="InterPro" id="IPR029063">
    <property type="entry name" value="SAM-dependent_MTases_sf"/>
</dbReference>
<dbReference type="Gene3D" id="3.40.50.150">
    <property type="entry name" value="Vaccinia Virus protein VP39"/>
    <property type="match status" value="1"/>
</dbReference>